<dbReference type="Proteomes" id="UP000017984">
    <property type="component" value="Chromosome"/>
</dbReference>
<proteinExistence type="predicted"/>
<keyword evidence="2" id="KW-1185">Reference proteome</keyword>
<gene>
    <name evidence="1" type="ORF">M878_30510</name>
</gene>
<protein>
    <submittedName>
        <fullName evidence="1">Uncharacterized protein</fullName>
    </submittedName>
</protein>
<dbReference type="OrthoDB" id="4210869at2"/>
<organism evidence="1 2">
    <name type="scientific">Streptomyces roseochromogenus subsp. oscitans DS 12.976</name>
    <dbReference type="NCBI Taxonomy" id="1352936"/>
    <lineage>
        <taxon>Bacteria</taxon>
        <taxon>Bacillati</taxon>
        <taxon>Actinomycetota</taxon>
        <taxon>Actinomycetes</taxon>
        <taxon>Kitasatosporales</taxon>
        <taxon>Streptomycetaceae</taxon>
        <taxon>Streptomyces</taxon>
    </lineage>
</organism>
<reference evidence="1 2" key="1">
    <citation type="journal article" date="2014" name="Genome Announc.">
        <title>Draft Genome Sequence of Streptomyces roseochromogenes subsp. oscitans DS 12.976, Producer of the Aminocoumarin Antibiotic Clorobiocin.</title>
        <authorList>
            <person name="Ruckert C."/>
            <person name="Kalinowski J."/>
            <person name="Heide L."/>
            <person name="Apel A.K."/>
        </authorList>
    </citation>
    <scope>NUCLEOTIDE SEQUENCE [LARGE SCALE GENOMIC DNA]</scope>
    <source>
        <strain evidence="1 2">DS 12.976</strain>
    </source>
</reference>
<dbReference type="EMBL" id="AWQX01000265">
    <property type="protein sequence ID" value="EST24501.1"/>
    <property type="molecule type" value="Genomic_DNA"/>
</dbReference>
<comment type="caution">
    <text evidence="1">The sequence shown here is derived from an EMBL/GenBank/DDBJ whole genome shotgun (WGS) entry which is preliminary data.</text>
</comment>
<dbReference type="HOGENOM" id="CLU_1824283_0_0_11"/>
<dbReference type="RefSeq" id="WP_023550810.1">
    <property type="nucleotide sequence ID" value="NZ_CM002285.1"/>
</dbReference>
<dbReference type="PATRIC" id="fig|1352936.5.peg.6356"/>
<sequence length="141" mass="15702">MTATTHIAAPANGAAQTRPLTGLRTWWAGFTLKHSHRVQAATFQRLHDSLPLDDPDRYALESPALERALQRLAADHPTEVTPADGGPAARDRDREQLLLATCDAWFRDVHGPEHRWSPRTVANYEQLQFDVRSCFHADGAA</sequence>
<evidence type="ECO:0000313" key="2">
    <source>
        <dbReference type="Proteomes" id="UP000017984"/>
    </source>
</evidence>
<name>V6JZD4_STRRC</name>
<dbReference type="STRING" id="1352936.M878_30510"/>
<evidence type="ECO:0000313" key="1">
    <source>
        <dbReference type="EMBL" id="EST24501.1"/>
    </source>
</evidence>
<accession>V6JZD4</accession>
<dbReference type="AlphaFoldDB" id="V6JZD4"/>